<proteinExistence type="predicted"/>
<evidence type="ECO:0000256" key="1">
    <source>
        <dbReference type="SAM" id="Phobius"/>
    </source>
</evidence>
<keyword evidence="3" id="KW-1185">Reference proteome</keyword>
<keyword evidence="1" id="KW-0812">Transmembrane</keyword>
<feature type="transmembrane region" description="Helical" evidence="1">
    <location>
        <begin position="195"/>
        <end position="214"/>
    </location>
</feature>
<dbReference type="STRING" id="1324314.BVG16_05545"/>
<protein>
    <recommendedName>
        <fullName evidence="4">Yip1 domain-containing protein</fullName>
    </recommendedName>
</protein>
<feature type="transmembrane region" description="Helical" evidence="1">
    <location>
        <begin position="46"/>
        <end position="64"/>
    </location>
</feature>
<name>A0A1T2XK04_9BACL</name>
<dbReference type="Proteomes" id="UP000190188">
    <property type="component" value="Unassembled WGS sequence"/>
</dbReference>
<keyword evidence="1" id="KW-1133">Transmembrane helix</keyword>
<comment type="caution">
    <text evidence="2">The sequence shown here is derived from an EMBL/GenBank/DDBJ whole genome shotgun (WGS) entry which is preliminary data.</text>
</comment>
<dbReference type="OrthoDB" id="2598676at2"/>
<dbReference type="EMBL" id="MSZX01000002">
    <property type="protein sequence ID" value="OPA80207.1"/>
    <property type="molecule type" value="Genomic_DNA"/>
</dbReference>
<reference evidence="2 3" key="1">
    <citation type="submission" date="2017-01" db="EMBL/GenBank/DDBJ databases">
        <title>Genome analysis of Paenibacillus selenitrireducens ES3-24.</title>
        <authorList>
            <person name="Xu D."/>
            <person name="Yao R."/>
            <person name="Zheng S."/>
        </authorList>
    </citation>
    <scope>NUCLEOTIDE SEQUENCE [LARGE SCALE GENOMIC DNA]</scope>
    <source>
        <strain evidence="2 3">ES3-24</strain>
    </source>
</reference>
<organism evidence="2 3">
    <name type="scientific">Paenibacillus selenitireducens</name>
    <dbReference type="NCBI Taxonomy" id="1324314"/>
    <lineage>
        <taxon>Bacteria</taxon>
        <taxon>Bacillati</taxon>
        <taxon>Bacillota</taxon>
        <taxon>Bacilli</taxon>
        <taxon>Bacillales</taxon>
        <taxon>Paenibacillaceae</taxon>
        <taxon>Paenibacillus</taxon>
    </lineage>
</organism>
<feature type="transmembrane region" description="Helical" evidence="1">
    <location>
        <begin position="71"/>
        <end position="94"/>
    </location>
</feature>
<gene>
    <name evidence="2" type="ORF">BVG16_05545</name>
</gene>
<evidence type="ECO:0000313" key="3">
    <source>
        <dbReference type="Proteomes" id="UP000190188"/>
    </source>
</evidence>
<feature type="transmembrane region" description="Helical" evidence="1">
    <location>
        <begin position="162"/>
        <end position="183"/>
    </location>
</feature>
<dbReference type="RefSeq" id="WP_078497555.1">
    <property type="nucleotide sequence ID" value="NZ_MSZX01000002.1"/>
</dbReference>
<feature type="transmembrane region" description="Helical" evidence="1">
    <location>
        <begin position="100"/>
        <end position="121"/>
    </location>
</feature>
<keyword evidence="1" id="KW-0472">Membrane</keyword>
<accession>A0A1T2XK04</accession>
<evidence type="ECO:0000313" key="2">
    <source>
        <dbReference type="EMBL" id="OPA80207.1"/>
    </source>
</evidence>
<evidence type="ECO:0008006" key="4">
    <source>
        <dbReference type="Google" id="ProtNLM"/>
    </source>
</evidence>
<feature type="transmembrane region" description="Helical" evidence="1">
    <location>
        <begin position="133"/>
        <end position="156"/>
    </location>
</feature>
<sequence>MSDSNWSPNPDPQLHRQPKSSLDLQLIVQLLRNPLTSLSLNPATQWLYGVLGIAASIVGFALWTTTSVTSIFALFLNPLAGLGIGRGLGFSIYAGTFVRMIVLALVSQGVLIGSIWIFGNWLSGKKQDWRNLVTYLGGVQWLFGGAFIVAAIIGLLLGQIGFLIASIALVLTIIFIVLTSLECYTFVSTERKSQFLVYSIGVYILIVGILSTGLTRSII</sequence>
<dbReference type="AlphaFoldDB" id="A0A1T2XK04"/>